<evidence type="ECO:0000313" key="1">
    <source>
        <dbReference type="EMBL" id="KAK9729748.1"/>
    </source>
</evidence>
<accession>A0AAW1L4S9</accession>
<comment type="caution">
    <text evidence="1">The sequence shown here is derived from an EMBL/GenBank/DDBJ whole genome shotgun (WGS) entry which is preliminary data.</text>
</comment>
<organism evidence="1 2">
    <name type="scientific">Popillia japonica</name>
    <name type="common">Japanese beetle</name>
    <dbReference type="NCBI Taxonomy" id="7064"/>
    <lineage>
        <taxon>Eukaryota</taxon>
        <taxon>Metazoa</taxon>
        <taxon>Ecdysozoa</taxon>
        <taxon>Arthropoda</taxon>
        <taxon>Hexapoda</taxon>
        <taxon>Insecta</taxon>
        <taxon>Pterygota</taxon>
        <taxon>Neoptera</taxon>
        <taxon>Endopterygota</taxon>
        <taxon>Coleoptera</taxon>
        <taxon>Polyphaga</taxon>
        <taxon>Scarabaeiformia</taxon>
        <taxon>Scarabaeidae</taxon>
        <taxon>Rutelinae</taxon>
        <taxon>Popillia</taxon>
    </lineage>
</organism>
<reference evidence="1 2" key="1">
    <citation type="journal article" date="2024" name="BMC Genomics">
        <title>De novo assembly and annotation of Popillia japonica's genome with initial clues to its potential as an invasive pest.</title>
        <authorList>
            <person name="Cucini C."/>
            <person name="Boschi S."/>
            <person name="Funari R."/>
            <person name="Cardaioli E."/>
            <person name="Iannotti N."/>
            <person name="Marturano G."/>
            <person name="Paoli F."/>
            <person name="Bruttini M."/>
            <person name="Carapelli A."/>
            <person name="Frati F."/>
            <person name="Nardi F."/>
        </authorList>
    </citation>
    <scope>NUCLEOTIDE SEQUENCE [LARGE SCALE GENOMIC DNA]</scope>
    <source>
        <strain evidence="1">DMR45628</strain>
    </source>
</reference>
<dbReference type="EMBL" id="JASPKY010000158">
    <property type="protein sequence ID" value="KAK9729748.1"/>
    <property type="molecule type" value="Genomic_DNA"/>
</dbReference>
<evidence type="ECO:0000313" key="2">
    <source>
        <dbReference type="Proteomes" id="UP001458880"/>
    </source>
</evidence>
<protein>
    <recommendedName>
        <fullName evidence="3">DDE Tnp4 domain-containing protein</fullName>
    </recommendedName>
</protein>
<dbReference type="AlphaFoldDB" id="A0AAW1L4S9"/>
<gene>
    <name evidence="1" type="ORF">QE152_g15811</name>
</gene>
<proteinExistence type="predicted"/>
<sequence>MYSNQERVCLLGDSGYAVTPWMLTPFQNPATNIERYFMLNYTVRLKTDRICRYIMCGFILHNCAKFLNDAYEHFQEIDVEEEPVMPALYAEPNNAAIRRRGIQFRNEIAELMYRQR</sequence>
<evidence type="ECO:0008006" key="3">
    <source>
        <dbReference type="Google" id="ProtNLM"/>
    </source>
</evidence>
<keyword evidence="2" id="KW-1185">Reference proteome</keyword>
<name>A0AAW1L4S9_POPJA</name>
<dbReference type="Proteomes" id="UP001458880">
    <property type="component" value="Unassembled WGS sequence"/>
</dbReference>